<dbReference type="EMBL" id="JAJSOF020000015">
    <property type="protein sequence ID" value="KAJ4441237.1"/>
    <property type="molecule type" value="Genomic_DNA"/>
</dbReference>
<dbReference type="PROSITE" id="PS51704">
    <property type="entry name" value="GP_PDE"/>
    <property type="match status" value="1"/>
</dbReference>
<dbReference type="PANTHER" id="PTHR22958">
    <property type="entry name" value="GLYCEROPHOSPHORYL DIESTER PHOSPHODIESTERASE"/>
    <property type="match status" value="1"/>
</dbReference>
<accession>A0ABQ8T413</accession>
<dbReference type="SUPFAM" id="SSF56672">
    <property type="entry name" value="DNA/RNA polymerases"/>
    <property type="match status" value="1"/>
</dbReference>
<dbReference type="Proteomes" id="UP001148838">
    <property type="component" value="Unassembled WGS sequence"/>
</dbReference>
<dbReference type="PROSITE" id="PS50878">
    <property type="entry name" value="RT_POL"/>
    <property type="match status" value="1"/>
</dbReference>
<name>A0ABQ8T413_PERAM</name>
<keyword evidence="6" id="KW-1185">Reference proteome</keyword>
<dbReference type="SUPFAM" id="SSF51695">
    <property type="entry name" value="PLC-like phosphodiesterases"/>
    <property type="match status" value="1"/>
</dbReference>
<dbReference type="InterPro" id="IPR043502">
    <property type="entry name" value="DNA/RNA_pol_sf"/>
</dbReference>
<evidence type="ECO:0008006" key="7">
    <source>
        <dbReference type="Google" id="ProtNLM"/>
    </source>
</evidence>
<reference evidence="5 6" key="1">
    <citation type="journal article" date="2022" name="Allergy">
        <title>Genome assembly and annotation of Periplaneta americana reveal a comprehensive cockroach allergen profile.</title>
        <authorList>
            <person name="Wang L."/>
            <person name="Xiong Q."/>
            <person name="Saelim N."/>
            <person name="Wang L."/>
            <person name="Nong W."/>
            <person name="Wan A.T."/>
            <person name="Shi M."/>
            <person name="Liu X."/>
            <person name="Cao Q."/>
            <person name="Hui J.H.L."/>
            <person name="Sookrung N."/>
            <person name="Leung T.F."/>
            <person name="Tungtrongchitr A."/>
            <person name="Tsui S.K.W."/>
        </authorList>
    </citation>
    <scope>NUCLEOTIDE SEQUENCE [LARGE SCALE GENOMIC DNA]</scope>
    <source>
        <strain evidence="5">PWHHKU_190912</strain>
    </source>
</reference>
<protein>
    <recommendedName>
        <fullName evidence="7">Reverse transcriptase domain-containing protein</fullName>
    </recommendedName>
</protein>
<dbReference type="Gene3D" id="3.20.20.190">
    <property type="entry name" value="Phosphatidylinositol (PI) phosphodiesterase"/>
    <property type="match status" value="1"/>
</dbReference>
<dbReference type="Pfam" id="PF03009">
    <property type="entry name" value="GDPD"/>
    <property type="match status" value="1"/>
</dbReference>
<dbReference type="InterPro" id="IPR000477">
    <property type="entry name" value="RT_dom"/>
</dbReference>
<proteinExistence type="predicted"/>
<dbReference type="InterPro" id="IPR030395">
    <property type="entry name" value="GP_PDE_dom"/>
</dbReference>
<evidence type="ECO:0000313" key="5">
    <source>
        <dbReference type="EMBL" id="KAJ4441237.1"/>
    </source>
</evidence>
<evidence type="ECO:0000259" key="4">
    <source>
        <dbReference type="PROSITE" id="PS51704"/>
    </source>
</evidence>
<feature type="domain" description="GP-PDE" evidence="4">
    <location>
        <begin position="158"/>
        <end position="266"/>
    </location>
</feature>
<evidence type="ECO:0000256" key="2">
    <source>
        <dbReference type="SAM" id="MobiDB-lite"/>
    </source>
</evidence>
<feature type="compositionally biased region" description="Polar residues" evidence="2">
    <location>
        <begin position="334"/>
        <end position="347"/>
    </location>
</feature>
<dbReference type="InterPro" id="IPR051578">
    <property type="entry name" value="GDPD"/>
</dbReference>
<dbReference type="PANTHER" id="PTHR22958:SF1">
    <property type="entry name" value="GLYCEROPHOSPHOCHOLINE PHOSPHODIESTERASE GPCPD1"/>
    <property type="match status" value="1"/>
</dbReference>
<dbReference type="Pfam" id="PF00078">
    <property type="entry name" value="RVT_1"/>
    <property type="match status" value="1"/>
</dbReference>
<dbReference type="InterPro" id="IPR017946">
    <property type="entry name" value="PLC-like_Pdiesterase_TIM-brl"/>
</dbReference>
<comment type="caution">
    <text evidence="5">The sequence shown here is derived from an EMBL/GenBank/DDBJ whole genome shotgun (WGS) entry which is preliminary data.</text>
</comment>
<feature type="domain" description="Reverse transcriptase" evidence="3">
    <location>
        <begin position="1"/>
        <end position="140"/>
    </location>
</feature>
<organism evidence="5 6">
    <name type="scientific">Periplaneta americana</name>
    <name type="common">American cockroach</name>
    <name type="synonym">Blatta americana</name>
    <dbReference type="NCBI Taxonomy" id="6978"/>
    <lineage>
        <taxon>Eukaryota</taxon>
        <taxon>Metazoa</taxon>
        <taxon>Ecdysozoa</taxon>
        <taxon>Arthropoda</taxon>
        <taxon>Hexapoda</taxon>
        <taxon>Insecta</taxon>
        <taxon>Pterygota</taxon>
        <taxon>Neoptera</taxon>
        <taxon>Polyneoptera</taxon>
        <taxon>Dictyoptera</taxon>
        <taxon>Blattodea</taxon>
        <taxon>Blattoidea</taxon>
        <taxon>Blattidae</taxon>
        <taxon>Blattinae</taxon>
        <taxon>Periplaneta</taxon>
    </lineage>
</organism>
<feature type="region of interest" description="Disordered" evidence="2">
    <location>
        <begin position="334"/>
        <end position="358"/>
    </location>
</feature>
<evidence type="ECO:0000313" key="6">
    <source>
        <dbReference type="Proteomes" id="UP001148838"/>
    </source>
</evidence>
<evidence type="ECO:0000256" key="1">
    <source>
        <dbReference type="ARBA" id="ARBA00022801"/>
    </source>
</evidence>
<gene>
    <name evidence="5" type="ORF">ANN_11088</name>
</gene>
<keyword evidence="1" id="KW-0378">Hydrolase</keyword>
<sequence>MCLSETYSRICIGQFLSDAFPIHCGLKQGAALSPLLLNFAVEYAIRKVQDNREGLELNGLHQLLVYAGDVNMLGENPQTIRENTGILFEASKEIGLKVNPEKTKYMIMSRDDNIVRNGNIKIGSLPFEEVEKFKYLGATVTNINDTREEIKHRINMGNAIRLKQNKYPVMFLTQGVTQKYPAYRDPRTQSIPMAVHYANSAGILGINVHTEDILRDSTQVKLVMDAGLVIFCWGDDNNSPVTIKHLKQLGIHGVIYDKIDKYSSKEVKESIFLAEAREMQSELRKAVELGHNSIQTPLSPIAVTSAPAFELEDVENARKGLSTVSTTSILSSWPVSPITSSVPSLAGSSIGEGDAKAS</sequence>
<evidence type="ECO:0000259" key="3">
    <source>
        <dbReference type="PROSITE" id="PS50878"/>
    </source>
</evidence>